<dbReference type="InterPro" id="IPR001452">
    <property type="entry name" value="SH3_domain"/>
</dbReference>
<dbReference type="Pfam" id="PF14429">
    <property type="entry name" value="DOCK-C2"/>
    <property type="match status" value="1"/>
</dbReference>
<dbReference type="InterPro" id="IPR026791">
    <property type="entry name" value="DOCK"/>
</dbReference>
<evidence type="ECO:0000313" key="9">
    <source>
        <dbReference type="EMBL" id="KAF7495556.1"/>
    </source>
</evidence>
<dbReference type="Gene3D" id="2.60.40.150">
    <property type="entry name" value="C2 domain"/>
    <property type="match status" value="1"/>
</dbReference>
<dbReference type="EMBL" id="WVUK01000047">
    <property type="protein sequence ID" value="KAF7495556.1"/>
    <property type="molecule type" value="Genomic_DNA"/>
</dbReference>
<dbReference type="GO" id="GO:0031267">
    <property type="term" value="F:small GTPase binding"/>
    <property type="evidence" value="ECO:0007669"/>
    <property type="project" value="TreeGrafter"/>
</dbReference>
<dbReference type="InterPro" id="IPR046773">
    <property type="entry name" value="DOCKER_Lobe_C"/>
</dbReference>
<feature type="compositionally biased region" description="Low complexity" evidence="5">
    <location>
        <begin position="2293"/>
        <end position="2302"/>
    </location>
</feature>
<dbReference type="Pfam" id="PF06920">
    <property type="entry name" value="DHR-2_Lobe_A"/>
    <property type="match status" value="1"/>
</dbReference>
<evidence type="ECO:0000259" key="6">
    <source>
        <dbReference type="PROSITE" id="PS50002"/>
    </source>
</evidence>
<keyword evidence="11" id="KW-1185">Reference proteome</keyword>
<organism evidence="9">
    <name type="scientific">Sarcoptes scabiei</name>
    <name type="common">Itch mite</name>
    <name type="synonym">Acarus scabiei</name>
    <dbReference type="NCBI Taxonomy" id="52283"/>
    <lineage>
        <taxon>Eukaryota</taxon>
        <taxon>Metazoa</taxon>
        <taxon>Ecdysozoa</taxon>
        <taxon>Arthropoda</taxon>
        <taxon>Chelicerata</taxon>
        <taxon>Arachnida</taxon>
        <taxon>Acari</taxon>
        <taxon>Acariformes</taxon>
        <taxon>Sarcoptiformes</taxon>
        <taxon>Astigmata</taxon>
        <taxon>Psoroptidia</taxon>
        <taxon>Sarcoptoidea</taxon>
        <taxon>Sarcoptidae</taxon>
        <taxon>Sarcoptinae</taxon>
        <taxon>Sarcoptes</taxon>
    </lineage>
</organism>
<dbReference type="Pfam" id="PF23554">
    <property type="entry name" value="TPR_DOCK"/>
    <property type="match status" value="1"/>
</dbReference>
<dbReference type="GO" id="GO:0005886">
    <property type="term" value="C:plasma membrane"/>
    <property type="evidence" value="ECO:0007669"/>
    <property type="project" value="TreeGrafter"/>
</dbReference>
<proteinExistence type="inferred from homology"/>
<dbReference type="PROSITE" id="PS50002">
    <property type="entry name" value="SH3"/>
    <property type="match status" value="1"/>
</dbReference>
<feature type="domain" description="C2 DOCK-type" evidence="7">
    <location>
        <begin position="958"/>
        <end position="1131"/>
    </location>
</feature>
<dbReference type="Gene3D" id="2.30.30.40">
    <property type="entry name" value="SH3 Domains"/>
    <property type="match status" value="1"/>
</dbReference>
<dbReference type="GO" id="GO:0005737">
    <property type="term" value="C:cytoplasm"/>
    <property type="evidence" value="ECO:0007669"/>
    <property type="project" value="TreeGrafter"/>
</dbReference>
<dbReference type="Pfam" id="PF20421">
    <property type="entry name" value="DHR-2_Lobe_C"/>
    <property type="match status" value="1"/>
</dbReference>
<dbReference type="Proteomes" id="UP000070412">
    <property type="component" value="Unassembled WGS sequence"/>
</dbReference>
<sequence>MISSNHRQHHHNNDSNLQNHHENLVNLNHNHHQQQLQQNPSRHPNHNRQLSHQIHLNHTASIASLQHHNRHHSMTSITQLSSKTLIKMNPISIDSNNPIGSTIVAPFSSLDQSIGSSSSISNDCDHQNCHLFNHYHCNLGNKIFTSPFLNRRSAKRRDRFENSIDQWSLVEPKLMAIAFYNFQDHHSSTGESKKHRLNLLVGDVVVIVERCGRWFRGYLEQDPQKLGIFPCNYVQVFDDFHSQRIQSSSSSSSSSSTTTTSQIFFYYTLLDPLYLQVIRVLREWYHYSIIHFQTNVNMEKFLIVRNLIYELLELLSILNKDLAPSLWRKRNSQLLKINSDPKDPFAKLYLGEEEESEDLKILDKHFNCNDGNNDEEKSAHSQEQSSASFFDSSLEEFYERILTKLNQGNQHLNLDIMPSFTYGNLQYQSTTDLTNTIKQSIKSINLEIQSEPYCSNTHHRYPSRIKKRSKFSPFYVRNNCKYMPLILDYYNQINDGFNRKFKSNIQTEIVAGQSINNSASNNLHRHSFSSFSNSLIGPTVLSSPTLPTNNSNNSTVRKFRRHLLLSIREANFSQLFQSNCNDLNQLQIDFYIIRCNDSVPSSCSSTSSTSTNDIVPYEVLTEKYCYPIFLNATNQTNKHKNINRALFLDVLAKKSPQNGLSNNHHYKPSQHSDASNYYLIVQVWRYGKMLLSESRTKTMLSAASGSLTNGSSVFHTISTGSLSSAAVAATSNSLSSITSFVSNSSLFNSSLVSQEKSNSSSTPDSSSIDSSEYGNTFFKRSVGFALIPLLELVSRDKEIHPSTELFQNENFLSKIIFSDESMLLPVNVKLYDGDLTLSTLEMMLKHRQALNVTSLSNVSNAPTSSPISKLSLLPNNFQLIVCAKFISELISPQRFANNSRQTSNTISIQSLPKKPLPIIQSLSLADHLLVNRSPLVDENFVLIQKRCFGDLLTAGYFRNDLYLTLESAEFEKGGKTIPKNIEVSVCLITENGIQERAITTGINADPVTIYRSHIQYHQNSPKWFEHIKINVPLEQFETAHLRFVFCHCSSKERERNFLDSHSYQVFHLKTNLISSKLTQNSDILALLKWSCTPIEKVIESLRRISRVPGEEMVKFLEDILDALFALFTTTSADSMKSLEQTSNNSTSTLFLIFRVIVDFFKTLNEPKFVSYSSTLEKYIEKQFSAPLVYNGLIECLKKYIEIVILAVEKQSEASGSISGVTKRELEFILRCLSVFDWLLKVIVQSRLLYTRASISGNLILEPIDSDGLVKIQSNDEFKQEMLSLFSSITKLLSIECKSSDDYLIVAIQESVLNSLPNAFNYLQQILNPVEIAKLVNLLVNLNCTLNNPRLSTGSNCFSPLSSSSSSITPTNSTPTTISGSGKKTIINAKLAFLQRTIQFYPIWSDEEARIELMDTFIRIMNICIGESTYCAQILRDIVLYLLDKTDFDLATVRPKRSCFSLAQEREIEMLSFGAIEAIVEHIIEITGGVPTSFDLFTTTATPILKLNQSNQTMTLNEIDHLGTMIVCLMVLLDFMSLKHYERLFEKRSLIQSKELVLNIFAVFLNALYYFPDNWLETKMSINRIMLYSLTMLRTIMSKKFLSPERFDETIWRMYFKLAVAFLTQQRLQLDSLPFGKRQFLIEVYGCDMRTLMGFELITCWDLLGAFKTSFIPNLVSSFVDVTLVPELELRKATIPIFYDMMIVDHSINGNFKKVEAALIDKLDVVAHKSECDDQFKELFAEILSDKIETSKPVWSQEGIKFVKSISNLLSLLIDYRQELKRKLSSFKAANICEIDDRLMISTYTLLKFFRFDIDSLNRKTIMLRYLEKLANVHTLLGNYAEAAFTLKLQADQLSWSSPNEAQRKESLCHTMLNYFEKGQCWEEGIKVCKELQAVYESGFKYSKLSALLKRNAQLLDKIITQHRPDNEYFRVSFYGLDFPSFLQNTTFIFRGLEFEKLSSFTHRIQQEFPSAQLLTKVVPSDENITESNCQYIQIFSVRPVPEPPVHPDQALIFGPPDNVLNYYNTNAVKQFVQDRPIQRGAFDPNNEFKSLWIERTTYTIEQSLPGMLRMFKVISTLVTYLSPIENACETIDNKNIELSKLISSYVNESSRPESISPLSMRLQGILDAAVNGGIAKYIDAFLGSEFLNTNPDQTSNVSLLKDRIAHQISIVEAGLSLHGRLAPTAVRPLHTRLLERFSIMRNTVNQANIELTQAMLWLPSNNLNHNHHRPSILSQPLPPIPNRNDHQSDSDTSSLSSNSSLHNNTCTAHIDRTPPPSQPPPPPPSLSVNNFQSPSGKSLKNKPLPPLPPVSSDKNYNSNSIKRHHSNIEQRSKHRMEETIYSVPQYTDLDLNNFPDNESSVDDSIEYCDIDSNEPINNQETNSNRINRSFSIPGSAMMNGMMRTDLSDNVSDNLKESLAIDVCDAVNDFNIPPPPLPPRSSNLDRSNSLNSGSILRQLSTGIASPPIPPQRPIKKTVSVIEEPFLNDSPSSVATSTFIDLDGLEFENLVLSSPTPSKISTSRPAPIIGIEINNNTQTTMEERKFDETTQTLANPKKLIVNDANLVPAEHRQKSSSLPRSLQSQLNSVNGNLKCNFEFDKHSSQNTLNFLIGPGSNVLTTNPTLDSLISTSTTNSSSLSTSTIIKNPNNCDLSSSLFD</sequence>
<dbReference type="Pfam" id="PF20422">
    <property type="entry name" value="DHR-2_Lobe_B"/>
    <property type="match status" value="1"/>
</dbReference>
<evidence type="ECO:0000256" key="2">
    <source>
        <dbReference type="ARBA" id="ARBA00022658"/>
    </source>
</evidence>
<dbReference type="PROSITE" id="PS51651">
    <property type="entry name" value="DOCKER"/>
    <property type="match status" value="1"/>
</dbReference>
<feature type="region of interest" description="Disordered" evidence="5">
    <location>
        <begin position="2227"/>
        <end position="2335"/>
    </location>
</feature>
<dbReference type="EnsemblMetazoa" id="SSS_6603s_mrna">
    <property type="protein sequence ID" value="KAF7495556.1"/>
    <property type="gene ID" value="SSS_6603"/>
</dbReference>
<feature type="domain" description="DOCKER" evidence="8">
    <location>
        <begin position="1792"/>
        <end position="2213"/>
    </location>
</feature>
<dbReference type="SUPFAM" id="SSF50044">
    <property type="entry name" value="SH3-domain"/>
    <property type="match status" value="1"/>
</dbReference>
<dbReference type="PROSITE" id="PS51650">
    <property type="entry name" value="C2_DOCK"/>
    <property type="match status" value="1"/>
</dbReference>
<evidence type="ECO:0000256" key="5">
    <source>
        <dbReference type="SAM" id="MobiDB-lite"/>
    </source>
</evidence>
<evidence type="ECO:0000259" key="8">
    <source>
        <dbReference type="PROSITE" id="PS51651"/>
    </source>
</evidence>
<dbReference type="PANTHER" id="PTHR45653:SF12">
    <property type="entry name" value="SPONGE, ISOFORM E"/>
    <property type="match status" value="1"/>
</dbReference>
<feature type="compositionally biased region" description="Pro residues" evidence="5">
    <location>
        <begin position="2273"/>
        <end position="2285"/>
    </location>
</feature>
<dbReference type="InterPro" id="IPR027357">
    <property type="entry name" value="DOCKER_dom"/>
</dbReference>
<evidence type="ECO:0000259" key="7">
    <source>
        <dbReference type="PROSITE" id="PS51650"/>
    </source>
</evidence>
<dbReference type="SMART" id="SM00326">
    <property type="entry name" value="SH3"/>
    <property type="match status" value="1"/>
</dbReference>
<evidence type="ECO:0000256" key="3">
    <source>
        <dbReference type="PROSITE-ProRule" id="PRU00192"/>
    </source>
</evidence>
<evidence type="ECO:0000256" key="1">
    <source>
        <dbReference type="ARBA" id="ARBA00022443"/>
    </source>
</evidence>
<comment type="similarity">
    <text evidence="4">Belongs to the DOCK family.</text>
</comment>
<dbReference type="GO" id="GO:0007264">
    <property type="term" value="P:small GTPase-mediated signal transduction"/>
    <property type="evidence" value="ECO:0007669"/>
    <property type="project" value="InterPro"/>
</dbReference>
<dbReference type="InterPro" id="IPR027007">
    <property type="entry name" value="C2_DOCK-type_domain"/>
</dbReference>
<keyword evidence="2" id="KW-0344">Guanine-nucleotide releasing factor</keyword>
<feature type="domain" description="SH3" evidence="6">
    <location>
        <begin position="171"/>
        <end position="239"/>
    </location>
</feature>
<dbReference type="GO" id="GO:0005085">
    <property type="term" value="F:guanyl-nucleotide exchange factor activity"/>
    <property type="evidence" value="ECO:0007669"/>
    <property type="project" value="UniProtKB-KW"/>
</dbReference>
<dbReference type="InterPro" id="IPR046769">
    <property type="entry name" value="DOCKER_Lobe_A"/>
</dbReference>
<dbReference type="OrthoDB" id="18896at2759"/>
<name>A0A834VG17_SARSC</name>
<dbReference type="PANTHER" id="PTHR45653">
    <property type="entry name" value="DEDICATOR OF CYTOKINESIS"/>
    <property type="match status" value="1"/>
</dbReference>
<reference evidence="10" key="3">
    <citation type="submission" date="2022-06" db="UniProtKB">
        <authorList>
            <consortium name="EnsemblMetazoa"/>
        </authorList>
    </citation>
    <scope>IDENTIFICATION</scope>
</reference>
<feature type="compositionally biased region" description="Basic and acidic residues" evidence="5">
    <location>
        <begin position="2326"/>
        <end position="2335"/>
    </location>
</feature>
<dbReference type="InterPro" id="IPR043161">
    <property type="entry name" value="DOCK_C_lobe_A"/>
</dbReference>
<accession>A0A834VG17</accession>
<evidence type="ECO:0000313" key="10">
    <source>
        <dbReference type="EnsemblMetazoa" id="KAF7495556.1"/>
    </source>
</evidence>
<evidence type="ECO:0000256" key="4">
    <source>
        <dbReference type="PROSITE-ProRule" id="PRU00983"/>
    </source>
</evidence>
<reference evidence="9" key="2">
    <citation type="submission" date="2020-01" db="EMBL/GenBank/DDBJ databases">
        <authorList>
            <person name="Korhonen P.K.K."/>
            <person name="Guangxu M.G."/>
            <person name="Wang T.W."/>
            <person name="Stroehlein A.J.S."/>
            <person name="Young N.D."/>
            <person name="Ang C.-S.A."/>
            <person name="Fernando D.W.F."/>
            <person name="Lu H.L."/>
            <person name="Taylor S.T."/>
            <person name="Ehtesham M.E.M."/>
            <person name="Najaraj S.H.N."/>
            <person name="Harsha G.H.G."/>
            <person name="Madugundu A.M."/>
            <person name="Renuse S.R."/>
            <person name="Holt D.H."/>
            <person name="Pandey A.P."/>
            <person name="Papenfuss A.P."/>
            <person name="Gasser R.B.G."/>
            <person name="Fischer K.F."/>
        </authorList>
    </citation>
    <scope>NUCLEOTIDE SEQUENCE</scope>
    <source>
        <strain evidence="9">SSS_KF_BRIS2020</strain>
    </source>
</reference>
<dbReference type="Gene3D" id="1.20.58.740">
    <property type="match status" value="1"/>
</dbReference>
<protein>
    <submittedName>
        <fullName evidence="9">Dedicator of cytokinesis protein 4</fullName>
    </submittedName>
</protein>
<dbReference type="InterPro" id="IPR046770">
    <property type="entry name" value="DOCKER_Lobe_B"/>
</dbReference>
<dbReference type="InterPro" id="IPR056372">
    <property type="entry name" value="TPR_DOCK"/>
</dbReference>
<dbReference type="InterPro" id="IPR035892">
    <property type="entry name" value="C2_domain_sf"/>
</dbReference>
<gene>
    <name evidence="9" type="ORF">SSS_6603</name>
</gene>
<feature type="compositionally biased region" description="Low complexity" evidence="5">
    <location>
        <begin position="2250"/>
        <end position="2265"/>
    </location>
</feature>
<reference evidence="11" key="1">
    <citation type="journal article" date="2020" name="PLoS Negl. Trop. Dis.">
        <title>High-quality nuclear genome for Sarcoptes scabiei-A critical resource for a neglected parasite.</title>
        <authorList>
            <person name="Korhonen P.K."/>
            <person name="Gasser R.B."/>
            <person name="Ma G."/>
            <person name="Wang T."/>
            <person name="Stroehlein A.J."/>
            <person name="Young N.D."/>
            <person name="Ang C.S."/>
            <person name="Fernando D.D."/>
            <person name="Lu H.C."/>
            <person name="Taylor S."/>
            <person name="Reynolds S.L."/>
            <person name="Mofiz E."/>
            <person name="Najaraj S.H."/>
            <person name="Gowda H."/>
            <person name="Madugundu A."/>
            <person name="Renuse S."/>
            <person name="Holt D."/>
            <person name="Pandey A."/>
            <person name="Papenfuss A.T."/>
            <person name="Fischer K."/>
        </authorList>
    </citation>
    <scope>NUCLEOTIDE SEQUENCE [LARGE SCALE GENOMIC DNA]</scope>
</reference>
<dbReference type="Gene3D" id="1.25.40.410">
    <property type="match status" value="1"/>
</dbReference>
<dbReference type="InterPro" id="IPR043162">
    <property type="entry name" value="DOCK_C_lobe_C"/>
</dbReference>
<dbReference type="InterPro" id="IPR036028">
    <property type="entry name" value="SH3-like_dom_sf"/>
</dbReference>
<keyword evidence="1 3" id="KW-0728">SH3 domain</keyword>
<evidence type="ECO:0000313" key="11">
    <source>
        <dbReference type="Proteomes" id="UP000070412"/>
    </source>
</evidence>